<comment type="caution">
    <text evidence="1">The sequence shown here is derived from an EMBL/GenBank/DDBJ whole genome shotgun (WGS) entry which is preliminary data.</text>
</comment>
<sequence length="94" mass="9718">MTRTRTPGQYKMNSRVRSVECLGVDSSSLLVEGDAPGALLLCDADLLQGVGGYGGDDRRLSAVAVLVSSEGDLGDPAVVEGISVGAEDEVRHEA</sequence>
<organism evidence="1 2">
    <name type="scientific">Portunus trituberculatus</name>
    <name type="common">Swimming crab</name>
    <name type="synonym">Neptunus trituberculatus</name>
    <dbReference type="NCBI Taxonomy" id="210409"/>
    <lineage>
        <taxon>Eukaryota</taxon>
        <taxon>Metazoa</taxon>
        <taxon>Ecdysozoa</taxon>
        <taxon>Arthropoda</taxon>
        <taxon>Crustacea</taxon>
        <taxon>Multicrustacea</taxon>
        <taxon>Malacostraca</taxon>
        <taxon>Eumalacostraca</taxon>
        <taxon>Eucarida</taxon>
        <taxon>Decapoda</taxon>
        <taxon>Pleocyemata</taxon>
        <taxon>Brachyura</taxon>
        <taxon>Eubrachyura</taxon>
        <taxon>Portunoidea</taxon>
        <taxon>Portunidae</taxon>
        <taxon>Portuninae</taxon>
        <taxon>Portunus</taxon>
    </lineage>
</organism>
<gene>
    <name evidence="1" type="ORF">E2C01_079369</name>
</gene>
<dbReference type="Proteomes" id="UP000324222">
    <property type="component" value="Unassembled WGS sequence"/>
</dbReference>
<name>A0A5B7IWR3_PORTR</name>
<keyword evidence="2" id="KW-1185">Reference proteome</keyword>
<proteinExistence type="predicted"/>
<dbReference type="AlphaFoldDB" id="A0A5B7IWR3"/>
<accession>A0A5B7IWR3</accession>
<protein>
    <submittedName>
        <fullName evidence="1">Uncharacterized protein</fullName>
    </submittedName>
</protein>
<reference evidence="1 2" key="1">
    <citation type="submission" date="2019-05" db="EMBL/GenBank/DDBJ databases">
        <title>Another draft genome of Portunus trituberculatus and its Hox gene families provides insights of decapod evolution.</title>
        <authorList>
            <person name="Jeong J.-H."/>
            <person name="Song I."/>
            <person name="Kim S."/>
            <person name="Choi T."/>
            <person name="Kim D."/>
            <person name="Ryu S."/>
            <person name="Kim W."/>
        </authorList>
    </citation>
    <scope>NUCLEOTIDE SEQUENCE [LARGE SCALE GENOMIC DNA]</scope>
    <source>
        <tissue evidence="1">Muscle</tissue>
    </source>
</reference>
<evidence type="ECO:0000313" key="2">
    <source>
        <dbReference type="Proteomes" id="UP000324222"/>
    </source>
</evidence>
<dbReference type="EMBL" id="VSRR010065926">
    <property type="protein sequence ID" value="MPC84624.1"/>
    <property type="molecule type" value="Genomic_DNA"/>
</dbReference>
<evidence type="ECO:0000313" key="1">
    <source>
        <dbReference type="EMBL" id="MPC84624.1"/>
    </source>
</evidence>